<evidence type="ECO:0000313" key="3">
    <source>
        <dbReference type="EMBL" id="ABG50491.1"/>
    </source>
</evidence>
<sequence>MKEKVTQLETKLNQTVSEKIESLEISLAEELSLSNKVRNSENYQELYRQPPPGRASQSKIDRINNIYWKFKNEVKYQEKYVDQAQGNLEKIKGSIRSIGEDLDSLISELENICSLANNNQEVGDEKYLAKKNEYCNKLRDIYLPLKESTNSSSNNFKIFSNNLIRIEENVSDAKRFLPSWNNWLAAQKKVVDTRLITREQIDNWIECANRELDFVDQTIDNIDSVIQTIPQEKSELIRKIKTIEKESDNFELQISEYENVKSLTLNKEIISGTENNLFLINDLFDQISQAEKKTKILVDNLRKESDKIEDRITPLNNLYFEGRDLLKAPRFTQGALSQKPNLQRRVENVNNFRVNELPSLKEKIQNELDSYKSLQKSIFQKLGETRLSVKNTQERFEYLNKSIEKRRFISTIQWSAILVVIVAVVITIGYHLYRKRILRKLNCLDYKNLKKLLARIKDTKESFTIRLEAIKLIYEHQNNFNIDKLESLVKQLKDTVKQMEKFKYDDDIKVIGELRKVTESLELRLMEKRSFK</sequence>
<gene>
    <name evidence="3" type="ordered locus">Tery_1129</name>
</gene>
<feature type="transmembrane region" description="Helical" evidence="2">
    <location>
        <begin position="412"/>
        <end position="433"/>
    </location>
</feature>
<accession>Q116T3</accession>
<evidence type="ECO:0000256" key="1">
    <source>
        <dbReference type="SAM" id="Coils"/>
    </source>
</evidence>
<dbReference type="AlphaFoldDB" id="Q116T3"/>
<dbReference type="EMBL" id="CP000393">
    <property type="protein sequence ID" value="ABG50491.1"/>
    <property type="molecule type" value="Genomic_DNA"/>
</dbReference>
<feature type="coiled-coil region" evidence="1">
    <location>
        <begin position="233"/>
        <end position="260"/>
    </location>
</feature>
<proteinExistence type="predicted"/>
<keyword evidence="2" id="KW-0472">Membrane</keyword>
<dbReference type="eggNOG" id="COG1196">
    <property type="taxonomic scope" value="Bacteria"/>
</dbReference>
<dbReference type="STRING" id="203124.Tery_1129"/>
<dbReference type="KEGG" id="ter:Tery_1129"/>
<dbReference type="HOGENOM" id="CLU_511833_0_0_3"/>
<name>Q116T3_TRIEI</name>
<organism evidence="3">
    <name type="scientific">Trichodesmium erythraeum (strain IMS101)</name>
    <dbReference type="NCBI Taxonomy" id="203124"/>
    <lineage>
        <taxon>Bacteria</taxon>
        <taxon>Bacillati</taxon>
        <taxon>Cyanobacteriota</taxon>
        <taxon>Cyanophyceae</taxon>
        <taxon>Oscillatoriophycideae</taxon>
        <taxon>Oscillatoriales</taxon>
        <taxon>Microcoleaceae</taxon>
        <taxon>Trichodesmium</taxon>
    </lineage>
</organism>
<keyword evidence="1" id="KW-0175">Coiled coil</keyword>
<protein>
    <submittedName>
        <fullName evidence="3">Uncharacterized protein</fullName>
    </submittedName>
</protein>
<reference evidence="3" key="1">
    <citation type="submission" date="2006-06" db="EMBL/GenBank/DDBJ databases">
        <title>Complete sequence of Trichodesmium erythraeum IMS101.</title>
        <authorList>
            <consortium name="US DOE Joint Genome Institute"/>
            <person name="Copeland A."/>
            <person name="Lucas S."/>
            <person name="Lapidus A."/>
            <person name="Barry K."/>
            <person name="Detter J.C."/>
            <person name="Glavina del Rio T."/>
            <person name="Hammon N."/>
            <person name="Israni S."/>
            <person name="Dalin E."/>
            <person name="Tice H."/>
            <person name="Pitluck S."/>
            <person name="Kiss H."/>
            <person name="Munk A.C."/>
            <person name="Brettin T."/>
            <person name="Bruce D."/>
            <person name="Han C."/>
            <person name="Tapia R."/>
            <person name="Gilna P."/>
            <person name="Schmutz J."/>
            <person name="Larimer F."/>
            <person name="Land M."/>
            <person name="Hauser L."/>
            <person name="Kyrpides N."/>
            <person name="Kim E."/>
            <person name="Richardson P."/>
        </authorList>
    </citation>
    <scope>NUCLEOTIDE SEQUENCE [LARGE SCALE GENOMIC DNA]</scope>
    <source>
        <strain evidence="3">IMS101</strain>
    </source>
</reference>
<keyword evidence="2" id="KW-1133">Transmembrane helix</keyword>
<evidence type="ECO:0000256" key="2">
    <source>
        <dbReference type="SAM" id="Phobius"/>
    </source>
</evidence>
<keyword evidence="2" id="KW-0812">Transmembrane</keyword>